<accession>A0A0B7B2R7</accession>
<organism evidence="2">
    <name type="scientific">Arion vulgaris</name>
    <dbReference type="NCBI Taxonomy" id="1028688"/>
    <lineage>
        <taxon>Eukaryota</taxon>
        <taxon>Metazoa</taxon>
        <taxon>Spiralia</taxon>
        <taxon>Lophotrochozoa</taxon>
        <taxon>Mollusca</taxon>
        <taxon>Gastropoda</taxon>
        <taxon>Heterobranchia</taxon>
        <taxon>Euthyneura</taxon>
        <taxon>Panpulmonata</taxon>
        <taxon>Eupulmonata</taxon>
        <taxon>Stylommatophora</taxon>
        <taxon>Helicina</taxon>
        <taxon>Arionoidea</taxon>
        <taxon>Arionidae</taxon>
        <taxon>Arion</taxon>
    </lineage>
</organism>
<sequence length="72" mass="8117">MCILKEVAWLLMLCEIQSIPILHCVVEGDSGELKSREVNPDRKSPQPSRSAWLCRGVNLDNRSGRRDPKAVD</sequence>
<name>A0A0B7B2R7_9EUPU</name>
<feature type="non-terminal residue" evidence="2">
    <location>
        <position position="72"/>
    </location>
</feature>
<dbReference type="AlphaFoldDB" id="A0A0B7B2R7"/>
<feature type="chain" id="PRO_5002113345" description="Secreted protein" evidence="1">
    <location>
        <begin position="19"/>
        <end position="72"/>
    </location>
</feature>
<dbReference type="EMBL" id="HACG01040297">
    <property type="protein sequence ID" value="CEK87162.1"/>
    <property type="molecule type" value="Transcribed_RNA"/>
</dbReference>
<evidence type="ECO:0008006" key="3">
    <source>
        <dbReference type="Google" id="ProtNLM"/>
    </source>
</evidence>
<feature type="signal peptide" evidence="1">
    <location>
        <begin position="1"/>
        <end position="18"/>
    </location>
</feature>
<evidence type="ECO:0000256" key="1">
    <source>
        <dbReference type="SAM" id="SignalP"/>
    </source>
</evidence>
<proteinExistence type="predicted"/>
<keyword evidence="1" id="KW-0732">Signal</keyword>
<reference evidence="2" key="1">
    <citation type="submission" date="2014-12" db="EMBL/GenBank/DDBJ databases">
        <title>Insight into the proteome of Arion vulgaris.</title>
        <authorList>
            <person name="Aradska J."/>
            <person name="Bulat T."/>
            <person name="Smidak R."/>
            <person name="Sarate P."/>
            <person name="Gangsoo J."/>
            <person name="Sialana F."/>
            <person name="Bilban M."/>
            <person name="Lubec G."/>
        </authorList>
    </citation>
    <scope>NUCLEOTIDE SEQUENCE</scope>
    <source>
        <tissue evidence="2">Skin</tissue>
    </source>
</reference>
<protein>
    <recommendedName>
        <fullName evidence="3">Secreted protein</fullName>
    </recommendedName>
</protein>
<evidence type="ECO:0000313" key="2">
    <source>
        <dbReference type="EMBL" id="CEK87162.1"/>
    </source>
</evidence>
<gene>
    <name evidence="2" type="primary">ORF157728</name>
</gene>